<comment type="subunit">
    <text evidence="1">Homohexamer.</text>
</comment>
<dbReference type="Pfam" id="PF07085">
    <property type="entry name" value="DRTGG"/>
    <property type="match status" value="1"/>
</dbReference>
<evidence type="ECO:0000313" key="5">
    <source>
        <dbReference type="Proteomes" id="UP000663651"/>
    </source>
</evidence>
<dbReference type="InterPro" id="IPR027417">
    <property type="entry name" value="P-loop_NTPase"/>
</dbReference>
<name>A0ABX7Q7P3_9BACT</name>
<dbReference type="RefSeq" id="WP_207165561.1">
    <property type="nucleotide sequence ID" value="NZ_CP071382.1"/>
</dbReference>
<gene>
    <name evidence="4" type="ORF">JZM60_09810</name>
</gene>
<evidence type="ECO:0000256" key="2">
    <source>
        <dbReference type="ARBA" id="ARBA00022962"/>
    </source>
</evidence>
<dbReference type="Proteomes" id="UP000663651">
    <property type="component" value="Chromosome"/>
</dbReference>
<dbReference type="SUPFAM" id="SSF52540">
    <property type="entry name" value="P-loop containing nucleoside triphosphate hydrolases"/>
    <property type="match status" value="1"/>
</dbReference>
<keyword evidence="2" id="KW-0315">Glutamine amidotransferase</keyword>
<reference evidence="4 5" key="1">
    <citation type="submission" date="2021-03" db="EMBL/GenBank/DDBJ databases">
        <title>Geobacter metallireducens gen. nov. sp. nov., a microorganism capable of coupling the complete oxidation of organic compounds to the reduction of iron and other metals.</title>
        <authorList>
            <person name="Li Y."/>
        </authorList>
    </citation>
    <scope>NUCLEOTIDE SEQUENCE [LARGE SCALE GENOMIC DNA]</scope>
    <source>
        <strain evidence="4 5">Jerry-YX</strain>
    </source>
</reference>
<dbReference type="Gene3D" id="3.40.50.300">
    <property type="entry name" value="P-loop containing nucleotide triphosphate hydrolases"/>
    <property type="match status" value="1"/>
</dbReference>
<sequence length="364" mass="39618">MCKKVFIAATGMNSGKTTISVSLMHLALKKYGRVGFIKAIGPKCQVVNGLTVDMDAALMARIFGLEDNIAHMSPVVLERGATKKFIDGDISPLWPAERINEAVQELERKNDYLIIEGSGHGGVGSVIGMNNAKVAKLVDAPVIMVSGGGIGNVIDSVQLNLPLYRMEGADLRMLLVNKLIPEKRETSLSYLQRAFNPHNISVIGAFDWSPILANPTLNNIARLLAHPLRGDQSQGTRIVHHMQLGAASSQKVIDGLEQSSLLVVTSSRDELIVTLSSLYNIPAYREKIAGLVIPGHAPVSAITQKILDDSLIPYIRIHETTADVFSAMKYHVSKISAEDTEKIDLVKAQAEEVLDFDHLDRLLS</sequence>
<dbReference type="InterPro" id="IPR010766">
    <property type="entry name" value="DRTGG"/>
</dbReference>
<dbReference type="Pfam" id="PF13500">
    <property type="entry name" value="AAA_26"/>
    <property type="match status" value="1"/>
</dbReference>
<dbReference type="InterPro" id="IPR028979">
    <property type="entry name" value="Ser_kin/Pase_Hpr-like_N_sf"/>
</dbReference>
<organism evidence="4 5">
    <name type="scientific">Geobacter benzoatilyticus</name>
    <dbReference type="NCBI Taxonomy" id="2815309"/>
    <lineage>
        <taxon>Bacteria</taxon>
        <taxon>Pseudomonadati</taxon>
        <taxon>Thermodesulfobacteriota</taxon>
        <taxon>Desulfuromonadia</taxon>
        <taxon>Geobacterales</taxon>
        <taxon>Geobacteraceae</taxon>
        <taxon>Geobacter</taxon>
    </lineage>
</organism>
<evidence type="ECO:0000313" key="4">
    <source>
        <dbReference type="EMBL" id="QSV47389.1"/>
    </source>
</evidence>
<evidence type="ECO:0000256" key="1">
    <source>
        <dbReference type="ARBA" id="ARBA00011643"/>
    </source>
</evidence>
<evidence type="ECO:0000259" key="3">
    <source>
        <dbReference type="Pfam" id="PF07085"/>
    </source>
</evidence>
<feature type="domain" description="DRTGG" evidence="3">
    <location>
        <begin position="223"/>
        <end position="328"/>
    </location>
</feature>
<protein>
    <submittedName>
        <fullName evidence="4">AAA family ATPase</fullName>
    </submittedName>
</protein>
<accession>A0ABX7Q7P3</accession>
<proteinExistence type="predicted"/>
<dbReference type="SUPFAM" id="SSF75138">
    <property type="entry name" value="HprK N-terminal domain-like"/>
    <property type="match status" value="1"/>
</dbReference>
<keyword evidence="5" id="KW-1185">Reference proteome</keyword>
<dbReference type="PANTHER" id="PTHR21343:SF8">
    <property type="entry name" value="DRTGG DOMAIN-CONTAINING PROTEIN"/>
    <property type="match status" value="1"/>
</dbReference>
<dbReference type="EMBL" id="CP071382">
    <property type="protein sequence ID" value="QSV47389.1"/>
    <property type="molecule type" value="Genomic_DNA"/>
</dbReference>
<dbReference type="PANTHER" id="PTHR21343">
    <property type="entry name" value="DETHIOBIOTIN SYNTHETASE"/>
    <property type="match status" value="1"/>
</dbReference>
<dbReference type="Gene3D" id="3.40.1390.20">
    <property type="entry name" value="HprK N-terminal domain-like"/>
    <property type="match status" value="1"/>
</dbReference>
<dbReference type="CDD" id="cd03109">
    <property type="entry name" value="DTBS"/>
    <property type="match status" value="1"/>
</dbReference>